<name>A0A151Y265_9GAMM</name>
<evidence type="ECO:0000313" key="2">
    <source>
        <dbReference type="Proteomes" id="UP000076276"/>
    </source>
</evidence>
<organism evidence="1 2">
    <name type="scientific">Acinetobacter pragensis</name>
    <dbReference type="NCBI Taxonomy" id="1806892"/>
    <lineage>
        <taxon>Bacteria</taxon>
        <taxon>Pseudomonadati</taxon>
        <taxon>Pseudomonadota</taxon>
        <taxon>Gammaproteobacteria</taxon>
        <taxon>Moraxellales</taxon>
        <taxon>Moraxellaceae</taxon>
        <taxon>Acinetobacter</taxon>
    </lineage>
</organism>
<evidence type="ECO:0008006" key="3">
    <source>
        <dbReference type="Google" id="ProtNLM"/>
    </source>
</evidence>
<keyword evidence="2" id="KW-1185">Reference proteome</keyword>
<dbReference type="Proteomes" id="UP000076276">
    <property type="component" value="Unassembled WGS sequence"/>
</dbReference>
<protein>
    <recommendedName>
        <fullName evidence="3">Phage tail protein</fullName>
    </recommendedName>
</protein>
<accession>A0A151Y265</accession>
<dbReference type="STRING" id="1806892.AZH43_12605"/>
<dbReference type="EMBL" id="LUAW01000020">
    <property type="protein sequence ID" value="KYQ72049.1"/>
    <property type="molecule type" value="Genomic_DNA"/>
</dbReference>
<proteinExistence type="predicted"/>
<comment type="caution">
    <text evidence="1">The sequence shown here is derived from an EMBL/GenBank/DDBJ whole genome shotgun (WGS) entry which is preliminary data.</text>
</comment>
<evidence type="ECO:0000313" key="1">
    <source>
        <dbReference type="EMBL" id="KYQ72049.1"/>
    </source>
</evidence>
<sequence length="125" mass="13783">MAEESVGFIILGVNGDDYDCASFTSTKTTGRRPVATMNRTGEVKHTAKGIRTYAITVAVVIPDGKDEVDWLEVADARISIESESGNFRETYTDFNVQTISDSYDVSGETRRNLEGFALSYIQENV</sequence>
<reference evidence="1 2" key="1">
    <citation type="submission" date="2016-03" db="EMBL/GenBank/DDBJ databases">
        <title>Acinetobacter genomospecies 28 strain ANC 4149.</title>
        <authorList>
            <person name="Radolfova-Krizova L."/>
            <person name="Nemec A."/>
        </authorList>
    </citation>
    <scope>NUCLEOTIDE SEQUENCE [LARGE SCALE GENOMIC DNA]</scope>
    <source>
        <strain evidence="1 2">ANC 4149</strain>
    </source>
</reference>
<gene>
    <name evidence="1" type="ORF">AZH43_12605</name>
</gene>
<dbReference type="AlphaFoldDB" id="A0A151Y265"/>
<dbReference type="OrthoDB" id="5455158at2"/>
<dbReference type="RefSeq" id="WP_067668997.1">
    <property type="nucleotide sequence ID" value="NZ_CBCSIK010000001.1"/>
</dbReference>